<dbReference type="Proteomes" id="UP000464754">
    <property type="component" value="Chromosome"/>
</dbReference>
<dbReference type="Gene3D" id="2.40.50.1020">
    <property type="entry name" value="LytTr DNA-binding domain"/>
    <property type="match status" value="1"/>
</dbReference>
<evidence type="ECO:0000313" key="2">
    <source>
        <dbReference type="EMBL" id="BBK23013.1"/>
    </source>
</evidence>
<name>A0A6N4TJM6_9FIRM</name>
<dbReference type="PROSITE" id="PS50930">
    <property type="entry name" value="HTH_LYTTR"/>
    <property type="match status" value="1"/>
</dbReference>
<feature type="domain" description="HTH LytTR-type" evidence="1">
    <location>
        <begin position="131"/>
        <end position="220"/>
    </location>
</feature>
<gene>
    <name evidence="2" type="ORF">Aargi30884_19160</name>
</gene>
<sequence>MLKVALLEEETVAKEIIFELGKIFQGTEWTFQYFSSISDFVKAECEVDFSILFIQGKYDVPRFLDTFLLKKSERIIVFTQDEKTSSYTSFERILYINKHQIKKEMQNIASSLYRVSRGEEEYLLSYNYVQVPIKYRDIFYIEKIDKQLIYHTQKGEFKERKNMKDAYMEFEPYDFLRIHSSYLVNMRYITKIDSDSVYLQKIALPFARNRKQEVRRKMESYIHKK</sequence>
<evidence type="ECO:0000313" key="3">
    <source>
        <dbReference type="Proteomes" id="UP000464754"/>
    </source>
</evidence>
<dbReference type="EMBL" id="AP019695">
    <property type="protein sequence ID" value="BBK23013.1"/>
    <property type="molecule type" value="Genomic_DNA"/>
</dbReference>
<proteinExistence type="predicted"/>
<dbReference type="SMART" id="SM00850">
    <property type="entry name" value="LytTR"/>
    <property type="match status" value="1"/>
</dbReference>
<dbReference type="GO" id="GO:0003677">
    <property type="term" value="F:DNA binding"/>
    <property type="evidence" value="ECO:0007669"/>
    <property type="project" value="InterPro"/>
</dbReference>
<evidence type="ECO:0000259" key="1">
    <source>
        <dbReference type="PROSITE" id="PS50930"/>
    </source>
</evidence>
<reference evidence="3" key="1">
    <citation type="submission" date="2019-05" db="EMBL/GenBank/DDBJ databases">
        <title>Complete genome sequencing of Absiella argi strain JCM 30884.</title>
        <authorList>
            <person name="Sakamoto M."/>
            <person name="Murakami T."/>
            <person name="Mori H."/>
        </authorList>
    </citation>
    <scope>NUCLEOTIDE SEQUENCE [LARGE SCALE GENOMIC DNA]</scope>
    <source>
        <strain evidence="3">JCM 30884</strain>
    </source>
</reference>
<dbReference type="KEGG" id="aarg:Aargi30884_19160"/>
<keyword evidence="3" id="KW-1185">Reference proteome</keyword>
<organism evidence="2 3">
    <name type="scientific">Amedibacterium intestinale</name>
    <dbReference type="NCBI Taxonomy" id="2583452"/>
    <lineage>
        <taxon>Bacteria</taxon>
        <taxon>Bacillati</taxon>
        <taxon>Bacillota</taxon>
        <taxon>Erysipelotrichia</taxon>
        <taxon>Erysipelotrichales</taxon>
        <taxon>Erysipelotrichaceae</taxon>
        <taxon>Amedibacterium</taxon>
    </lineage>
</organism>
<accession>A0A6N4TJM6</accession>
<dbReference type="Pfam" id="PF04397">
    <property type="entry name" value="LytTR"/>
    <property type="match status" value="1"/>
</dbReference>
<dbReference type="RefSeq" id="WP_115716496.1">
    <property type="nucleotide sequence ID" value="NZ_AP019695.1"/>
</dbReference>
<dbReference type="AlphaFoldDB" id="A0A6N4TJM6"/>
<protein>
    <recommendedName>
        <fullName evidence="1">HTH LytTR-type domain-containing protein</fullName>
    </recommendedName>
</protein>
<dbReference type="InterPro" id="IPR007492">
    <property type="entry name" value="LytTR_DNA-bd_dom"/>
</dbReference>